<evidence type="ECO:0000313" key="3">
    <source>
        <dbReference type="Proteomes" id="UP001271007"/>
    </source>
</evidence>
<dbReference type="Proteomes" id="UP001271007">
    <property type="component" value="Unassembled WGS sequence"/>
</dbReference>
<feature type="compositionally biased region" description="Polar residues" evidence="1">
    <location>
        <begin position="237"/>
        <end position="261"/>
    </location>
</feature>
<feature type="compositionally biased region" description="Basic residues" evidence="1">
    <location>
        <begin position="369"/>
        <end position="379"/>
    </location>
</feature>
<dbReference type="AlphaFoldDB" id="A0AAJ0DQD5"/>
<feature type="compositionally biased region" description="Gly residues" evidence="1">
    <location>
        <begin position="188"/>
        <end position="197"/>
    </location>
</feature>
<accession>A0AAJ0DQD5</accession>
<protein>
    <submittedName>
        <fullName evidence="2">Uncharacterized protein</fullName>
    </submittedName>
</protein>
<dbReference type="InterPro" id="IPR018809">
    <property type="entry name" value="DUF2406"/>
</dbReference>
<evidence type="ECO:0000313" key="2">
    <source>
        <dbReference type="EMBL" id="KAK3054262.1"/>
    </source>
</evidence>
<sequence length="379" mass="42164">MSMDQSPTTPGRPRAQSRGLSFASNKSAGSESNKLRPVESPKDKARRDSLWKGGSKANPNAAISESQPGEANLTEASTLSNLRAQQHRDAYGNPIVDPDLSNPTRPRMERPLDTIRSFEKAIDEGYKRRSTFKPEPDQHDQNNNFASRRSSYFGGEYPHPNKRQHRMSTNIASKGYDNGPSPSRYGQQQGGYYGGQNGTPQKARHGNRMASDPQFYNQQRPYQQPQHGYHQSHDTVHTNGSDSTGPWANSTDPSSENSSIDKVNAMNKTPAEIYAAHNQNQNQNQAQNGYNGPIMEEQGQGEYPYQRGYGQKGPPQQNGGFNGPRDGYPRHNTAPSDGPRRPMQLNSGPQPPGGQLPASTRPEEEKRKSWLMRKFSKKE</sequence>
<organism evidence="2 3">
    <name type="scientific">Extremus antarcticus</name>
    <dbReference type="NCBI Taxonomy" id="702011"/>
    <lineage>
        <taxon>Eukaryota</taxon>
        <taxon>Fungi</taxon>
        <taxon>Dikarya</taxon>
        <taxon>Ascomycota</taxon>
        <taxon>Pezizomycotina</taxon>
        <taxon>Dothideomycetes</taxon>
        <taxon>Dothideomycetidae</taxon>
        <taxon>Mycosphaerellales</taxon>
        <taxon>Extremaceae</taxon>
        <taxon>Extremus</taxon>
    </lineage>
</organism>
<keyword evidence="3" id="KW-1185">Reference proteome</keyword>
<evidence type="ECO:0000256" key="1">
    <source>
        <dbReference type="SAM" id="MobiDB-lite"/>
    </source>
</evidence>
<dbReference type="PANTHER" id="PTHR28186">
    <property type="entry name" value="MEIOTICALLY UP-REGULATED GENE 9 PROTEIN"/>
    <property type="match status" value="1"/>
</dbReference>
<dbReference type="PANTHER" id="PTHR28186:SF1">
    <property type="entry name" value="MEIOTICALLY UP-REGULATED GENE 9 PROTEIN"/>
    <property type="match status" value="1"/>
</dbReference>
<dbReference type="Pfam" id="PF10295">
    <property type="entry name" value="DUF2406"/>
    <property type="match status" value="1"/>
</dbReference>
<feature type="compositionally biased region" description="Polar residues" evidence="1">
    <location>
        <begin position="141"/>
        <end position="150"/>
    </location>
</feature>
<feature type="compositionally biased region" description="Low complexity" evidence="1">
    <location>
        <begin position="275"/>
        <end position="288"/>
    </location>
</feature>
<feature type="compositionally biased region" description="Polar residues" evidence="1">
    <location>
        <begin position="214"/>
        <end position="226"/>
    </location>
</feature>
<proteinExistence type="predicted"/>
<gene>
    <name evidence="2" type="ORF">LTR09_004530</name>
</gene>
<comment type="caution">
    <text evidence="2">The sequence shown here is derived from an EMBL/GenBank/DDBJ whole genome shotgun (WGS) entry which is preliminary data.</text>
</comment>
<feature type="compositionally biased region" description="Polar residues" evidence="1">
    <location>
        <begin position="57"/>
        <end position="84"/>
    </location>
</feature>
<feature type="compositionally biased region" description="Basic and acidic residues" evidence="1">
    <location>
        <begin position="33"/>
        <end position="50"/>
    </location>
</feature>
<name>A0AAJ0DQD5_9PEZI</name>
<dbReference type="EMBL" id="JAWDJX010000012">
    <property type="protein sequence ID" value="KAK3054262.1"/>
    <property type="molecule type" value="Genomic_DNA"/>
</dbReference>
<feature type="compositionally biased region" description="Polar residues" evidence="1">
    <location>
        <begin position="18"/>
        <end position="32"/>
    </location>
</feature>
<reference evidence="2" key="1">
    <citation type="submission" date="2023-04" db="EMBL/GenBank/DDBJ databases">
        <title>Black Yeasts Isolated from many extreme environments.</title>
        <authorList>
            <person name="Coleine C."/>
            <person name="Stajich J.E."/>
            <person name="Selbmann L."/>
        </authorList>
    </citation>
    <scope>NUCLEOTIDE SEQUENCE</scope>
    <source>
        <strain evidence="2">CCFEE 5312</strain>
    </source>
</reference>
<feature type="compositionally biased region" description="Low complexity" evidence="1">
    <location>
        <begin position="308"/>
        <end position="319"/>
    </location>
</feature>
<feature type="compositionally biased region" description="Basic and acidic residues" evidence="1">
    <location>
        <begin position="106"/>
        <end position="140"/>
    </location>
</feature>
<feature type="region of interest" description="Disordered" evidence="1">
    <location>
        <begin position="1"/>
        <end position="379"/>
    </location>
</feature>